<evidence type="ECO:0000259" key="1">
    <source>
        <dbReference type="Pfam" id="PF07727"/>
    </source>
</evidence>
<sequence>MTEPSWIDAMQEEIHEFERLQVWELVSCPNKVMLIKLKWIYKVKTDEFDGVLKNKARLVAQGFRQGEGIDFEESFTPVARIEAIRIFVANAANKNMTIFQMDVKTAFLNGELKEEVYVSQPEGFVDQDNPSHVYKLKKALYGLKQAPRAWYDMLSSFLISQHFSKGAVDPTLFTRKAGNDLLLVQIYVDDIIFASTNTALCNEFANLMTTKFKMSMMGQMSFFLGLQISQSPRGIFLNQSKYASEIIKKYGLLTSDSVDTPMVEKNKLDEDLQGTPVDATLYRGMIGSLMYLTSSRPDLIYAVCLCARYQAKPTEKHLNAVKRIFRYLKGTINMGIWYSKDTDMSLTAYADADYAGCQDTRRSTSGSAQFLGDKLVSWSSKKQKCTAISSTEAEYIALSRKYNGRLNPRKIQIEPTFQVVLDALALTPCYSTFLITANVPEVYMHQFWDSVYKHDTFYRFKLDKRKRFKLNMEIFIDDFKICPRVQGQDFDTLPTDKEIMSFLRELGHTGEINSLNDVVVDQMHQPWRTFDALINKSLSGKTTGLDKLRLSIVQIL</sequence>
<protein>
    <submittedName>
        <fullName evidence="2">Retrovirus-related pol polyprotein from transposon TNT 1-94</fullName>
    </submittedName>
</protein>
<dbReference type="EMBL" id="BQNB010021751">
    <property type="protein sequence ID" value="GJU09700.1"/>
    <property type="molecule type" value="Genomic_DNA"/>
</dbReference>
<organism evidence="2 3">
    <name type="scientific">Tanacetum coccineum</name>
    <dbReference type="NCBI Taxonomy" id="301880"/>
    <lineage>
        <taxon>Eukaryota</taxon>
        <taxon>Viridiplantae</taxon>
        <taxon>Streptophyta</taxon>
        <taxon>Embryophyta</taxon>
        <taxon>Tracheophyta</taxon>
        <taxon>Spermatophyta</taxon>
        <taxon>Magnoliopsida</taxon>
        <taxon>eudicotyledons</taxon>
        <taxon>Gunneridae</taxon>
        <taxon>Pentapetalae</taxon>
        <taxon>asterids</taxon>
        <taxon>campanulids</taxon>
        <taxon>Asterales</taxon>
        <taxon>Asteraceae</taxon>
        <taxon>Asteroideae</taxon>
        <taxon>Anthemideae</taxon>
        <taxon>Anthemidinae</taxon>
        <taxon>Tanacetum</taxon>
    </lineage>
</organism>
<dbReference type="InterPro" id="IPR043502">
    <property type="entry name" value="DNA/RNA_pol_sf"/>
</dbReference>
<reference evidence="2" key="1">
    <citation type="journal article" date="2022" name="Int. J. Mol. Sci.">
        <title>Draft Genome of Tanacetum Coccineum: Genomic Comparison of Closely Related Tanacetum-Family Plants.</title>
        <authorList>
            <person name="Yamashiro T."/>
            <person name="Shiraishi A."/>
            <person name="Nakayama K."/>
            <person name="Satake H."/>
        </authorList>
    </citation>
    <scope>NUCLEOTIDE SEQUENCE</scope>
</reference>
<dbReference type="Proteomes" id="UP001151760">
    <property type="component" value="Unassembled WGS sequence"/>
</dbReference>
<name>A0ABQ5JCC8_9ASTR</name>
<gene>
    <name evidence="2" type="ORF">Tco_1132096</name>
</gene>
<comment type="caution">
    <text evidence="2">The sequence shown here is derived from an EMBL/GenBank/DDBJ whole genome shotgun (WGS) entry which is preliminary data.</text>
</comment>
<accession>A0ABQ5JCC8</accession>
<dbReference type="PANTHER" id="PTHR11439:SF483">
    <property type="entry name" value="PEPTIDE SYNTHASE GLIP-LIKE, PUTATIVE (AFU_ORTHOLOGUE AFUA_3G12920)-RELATED"/>
    <property type="match status" value="1"/>
</dbReference>
<dbReference type="Pfam" id="PF07727">
    <property type="entry name" value="RVT_2"/>
    <property type="match status" value="1"/>
</dbReference>
<dbReference type="CDD" id="cd09272">
    <property type="entry name" value="RNase_HI_RT_Ty1"/>
    <property type="match status" value="1"/>
</dbReference>
<proteinExistence type="predicted"/>
<keyword evidence="3" id="KW-1185">Reference proteome</keyword>
<evidence type="ECO:0000313" key="2">
    <source>
        <dbReference type="EMBL" id="GJU09700.1"/>
    </source>
</evidence>
<dbReference type="InterPro" id="IPR013103">
    <property type="entry name" value="RVT_2"/>
</dbReference>
<evidence type="ECO:0000313" key="3">
    <source>
        <dbReference type="Proteomes" id="UP001151760"/>
    </source>
</evidence>
<dbReference type="SUPFAM" id="SSF56672">
    <property type="entry name" value="DNA/RNA polymerases"/>
    <property type="match status" value="1"/>
</dbReference>
<feature type="domain" description="Reverse transcriptase Ty1/copia-type" evidence="1">
    <location>
        <begin position="21"/>
        <end position="263"/>
    </location>
</feature>
<reference evidence="2" key="2">
    <citation type="submission" date="2022-01" db="EMBL/GenBank/DDBJ databases">
        <authorList>
            <person name="Yamashiro T."/>
            <person name="Shiraishi A."/>
            <person name="Satake H."/>
            <person name="Nakayama K."/>
        </authorList>
    </citation>
    <scope>NUCLEOTIDE SEQUENCE</scope>
</reference>
<dbReference type="PANTHER" id="PTHR11439">
    <property type="entry name" value="GAG-POL-RELATED RETROTRANSPOSON"/>
    <property type="match status" value="1"/>
</dbReference>